<feature type="transmembrane region" description="Helical" evidence="1">
    <location>
        <begin position="243"/>
        <end position="265"/>
    </location>
</feature>
<feature type="transmembrane region" description="Helical" evidence="1">
    <location>
        <begin position="51"/>
        <end position="84"/>
    </location>
</feature>
<accession>A0ABV7WVD1</accession>
<reference evidence="3" key="1">
    <citation type="journal article" date="2019" name="Int. J. Syst. Evol. Microbiol.">
        <title>The Global Catalogue of Microorganisms (GCM) 10K type strain sequencing project: providing services to taxonomists for standard genome sequencing and annotation.</title>
        <authorList>
            <consortium name="The Broad Institute Genomics Platform"/>
            <consortium name="The Broad Institute Genome Sequencing Center for Infectious Disease"/>
            <person name="Wu L."/>
            <person name="Ma J."/>
        </authorList>
    </citation>
    <scope>NUCLEOTIDE SEQUENCE [LARGE SCALE GENOMIC DNA]</scope>
    <source>
        <strain evidence="3">CECT 8288</strain>
    </source>
</reference>
<gene>
    <name evidence="2" type="ORF">ACFOND_12225</name>
</gene>
<dbReference type="Proteomes" id="UP001595710">
    <property type="component" value="Unassembled WGS sequence"/>
</dbReference>
<evidence type="ECO:0000313" key="2">
    <source>
        <dbReference type="EMBL" id="MFC3702410.1"/>
    </source>
</evidence>
<keyword evidence="1" id="KW-0812">Transmembrane</keyword>
<keyword evidence="1" id="KW-1133">Transmembrane helix</keyword>
<organism evidence="2 3">
    <name type="scientific">Reinekea marina</name>
    <dbReference type="NCBI Taxonomy" id="1310421"/>
    <lineage>
        <taxon>Bacteria</taxon>
        <taxon>Pseudomonadati</taxon>
        <taxon>Pseudomonadota</taxon>
        <taxon>Gammaproteobacteria</taxon>
        <taxon>Oceanospirillales</taxon>
        <taxon>Saccharospirillaceae</taxon>
        <taxon>Reinekea</taxon>
    </lineage>
</organism>
<feature type="transmembrane region" description="Helical" evidence="1">
    <location>
        <begin position="91"/>
        <end position="113"/>
    </location>
</feature>
<feature type="transmembrane region" description="Helical" evidence="1">
    <location>
        <begin position="147"/>
        <end position="167"/>
    </location>
</feature>
<dbReference type="RefSeq" id="WP_290281253.1">
    <property type="nucleotide sequence ID" value="NZ_JAUFQI010000001.1"/>
</dbReference>
<keyword evidence="1" id="KW-0472">Membrane</keyword>
<evidence type="ECO:0000256" key="1">
    <source>
        <dbReference type="SAM" id="Phobius"/>
    </source>
</evidence>
<comment type="caution">
    <text evidence="2">The sequence shown here is derived from an EMBL/GenBank/DDBJ whole genome shotgun (WGS) entry which is preliminary data.</text>
</comment>
<evidence type="ECO:0000313" key="3">
    <source>
        <dbReference type="Proteomes" id="UP001595710"/>
    </source>
</evidence>
<sequence length="284" mass="30575">MLGLARFAMKSPLHTGILAALFAAIPMLYALSAALVALTTLRYGTTQGTRILAAAMVGAMISWQMSGIPLPLLALPFVTILALVLRSTQRWSVTLLAGSVTAFLLANGLQIMFSEQISSIMDIVQDALTGGDTSLPLWQLIESSKSIAGYLILTSMLLESYLMLLLGRYWQAGLYNPGGFRAELHNLRFSRQEVAVLVGVIAISWFTEPAAVMLFGIPLIFAGIALVHGVIAKTKLGGQWLVAMYIGLVLFNQIIVPVLVCAAIIDAMVDLRSRLPNDAQANNE</sequence>
<keyword evidence="3" id="KW-1185">Reference proteome</keyword>
<feature type="transmembrane region" description="Helical" evidence="1">
    <location>
        <begin position="212"/>
        <end position="231"/>
    </location>
</feature>
<evidence type="ECO:0008006" key="4">
    <source>
        <dbReference type="Google" id="ProtNLM"/>
    </source>
</evidence>
<name>A0ABV7WVD1_9GAMM</name>
<feature type="transmembrane region" description="Helical" evidence="1">
    <location>
        <begin position="12"/>
        <end position="39"/>
    </location>
</feature>
<dbReference type="EMBL" id="JBHRYN010000012">
    <property type="protein sequence ID" value="MFC3702410.1"/>
    <property type="molecule type" value="Genomic_DNA"/>
</dbReference>
<proteinExistence type="predicted"/>
<protein>
    <recommendedName>
        <fullName evidence="4">Membrane protein DUF2232</fullName>
    </recommendedName>
</protein>